<comment type="caution">
    <text evidence="1">The sequence shown here is derived from an EMBL/GenBank/DDBJ whole genome shotgun (WGS) entry which is preliminary data.</text>
</comment>
<evidence type="ECO:0000313" key="2">
    <source>
        <dbReference type="Proteomes" id="UP000297713"/>
    </source>
</evidence>
<proteinExistence type="predicted"/>
<organism evidence="1 2">
    <name type="scientific">Methylacidiphilum caldifontis</name>
    <dbReference type="NCBI Taxonomy" id="2795386"/>
    <lineage>
        <taxon>Bacteria</taxon>
        <taxon>Pseudomonadati</taxon>
        <taxon>Verrucomicrobiota</taxon>
        <taxon>Methylacidiphilae</taxon>
        <taxon>Methylacidiphilales</taxon>
        <taxon>Methylacidiphilaceae</taxon>
        <taxon>Methylacidiphilum (ex Ratnadevi et al. 2023)</taxon>
    </lineage>
</organism>
<name>A0A4Y8P8G1_9BACT</name>
<evidence type="ECO:0000313" key="1">
    <source>
        <dbReference type="EMBL" id="TFE66537.1"/>
    </source>
</evidence>
<sequence length="70" mass="8024">MGLTEWLKMLEKKAITKQKKTGTCRLRSFHKTARHLSIQEREVGVSWTLPEVISEYKSSVKPPKLNEALG</sequence>
<dbReference type="EMBL" id="LXQC01000176">
    <property type="protein sequence ID" value="TFE66537.1"/>
    <property type="molecule type" value="Genomic_DNA"/>
</dbReference>
<dbReference type="Proteomes" id="UP000297713">
    <property type="component" value="Unassembled WGS sequence"/>
</dbReference>
<accession>A0A4Y8P8G1</accession>
<dbReference type="AlphaFoldDB" id="A0A4Y8P8G1"/>
<protein>
    <submittedName>
        <fullName evidence="1">Uncharacterized protein</fullName>
    </submittedName>
</protein>
<gene>
    <name evidence="1" type="ORF">A7Q10_01820</name>
</gene>
<keyword evidence="2" id="KW-1185">Reference proteome</keyword>
<reference evidence="1 2" key="1">
    <citation type="submission" date="2016-05" db="EMBL/GenBank/DDBJ databases">
        <title>Diversity and Homogeneity among Thermoacidophilic Verrucomicrobia Methanotrophs Linked with Geographical Origin.</title>
        <authorList>
            <person name="Erikstad H.-A."/>
            <person name="Smestad N.B."/>
            <person name="Ceballos R.M."/>
            <person name="Birkeland N.-K."/>
        </authorList>
    </citation>
    <scope>NUCLEOTIDE SEQUENCE [LARGE SCALE GENOMIC DNA]</scope>
    <source>
        <strain evidence="1 2">Phi</strain>
    </source>
</reference>